<reference evidence="1" key="1">
    <citation type="journal article" date="2014" name="Front. Microbiol.">
        <title>High frequency of phylogenetically diverse reductive dehalogenase-homologous genes in deep subseafloor sedimentary metagenomes.</title>
        <authorList>
            <person name="Kawai M."/>
            <person name="Futagami T."/>
            <person name="Toyoda A."/>
            <person name="Takaki Y."/>
            <person name="Nishi S."/>
            <person name="Hori S."/>
            <person name="Arai W."/>
            <person name="Tsubouchi T."/>
            <person name="Morono Y."/>
            <person name="Uchiyama I."/>
            <person name="Ito T."/>
            <person name="Fujiyama A."/>
            <person name="Inagaki F."/>
            <person name="Takami H."/>
        </authorList>
    </citation>
    <scope>NUCLEOTIDE SEQUENCE</scope>
    <source>
        <strain evidence="1">Expedition CK06-06</strain>
    </source>
</reference>
<dbReference type="EMBL" id="BARV01029492">
    <property type="protein sequence ID" value="GAI45177.1"/>
    <property type="molecule type" value="Genomic_DNA"/>
</dbReference>
<comment type="caution">
    <text evidence="1">The sequence shown here is derived from an EMBL/GenBank/DDBJ whole genome shotgun (WGS) entry which is preliminary data.</text>
</comment>
<protein>
    <recommendedName>
        <fullName evidence="2">Threonine aldolase</fullName>
    </recommendedName>
</protein>
<proteinExistence type="predicted"/>
<evidence type="ECO:0000313" key="1">
    <source>
        <dbReference type="EMBL" id="GAI45177.1"/>
    </source>
</evidence>
<accession>X1NMD8</accession>
<organism evidence="1">
    <name type="scientific">marine sediment metagenome</name>
    <dbReference type="NCBI Taxonomy" id="412755"/>
    <lineage>
        <taxon>unclassified sequences</taxon>
        <taxon>metagenomes</taxon>
        <taxon>ecological metagenomes</taxon>
    </lineage>
</organism>
<name>X1NMD8_9ZZZZ</name>
<dbReference type="AlphaFoldDB" id="X1NMD8"/>
<evidence type="ECO:0008006" key="2">
    <source>
        <dbReference type="Google" id="ProtNLM"/>
    </source>
</evidence>
<sequence>MNQYSFKNDYSEGAHPNILQALNQTNLNQEEGYG</sequence>
<feature type="non-terminal residue" evidence="1">
    <location>
        <position position="34"/>
    </location>
</feature>
<gene>
    <name evidence="1" type="ORF">S06H3_47018</name>
</gene>